<evidence type="ECO:0000313" key="3">
    <source>
        <dbReference type="Proteomes" id="UP000308530"/>
    </source>
</evidence>
<dbReference type="EMBL" id="CP058350">
    <property type="protein sequence ID" value="QLF69125.1"/>
    <property type="molecule type" value="Genomic_DNA"/>
</dbReference>
<feature type="transmembrane region" description="Helical" evidence="1">
    <location>
        <begin position="237"/>
        <end position="255"/>
    </location>
</feature>
<keyword evidence="3" id="KW-1185">Reference proteome</keyword>
<reference evidence="2 3" key="1">
    <citation type="submission" date="2020-06" db="EMBL/GenBank/DDBJ databases">
        <title>Genome sequence of Rhizobium sp strain ADMK78.</title>
        <authorList>
            <person name="Rahi P."/>
        </authorList>
    </citation>
    <scope>NUCLEOTIDE SEQUENCE [LARGE SCALE GENOMIC DNA]</scope>
    <source>
        <strain evidence="2 3">ADMK78</strain>
    </source>
</reference>
<feature type="transmembrane region" description="Helical" evidence="1">
    <location>
        <begin position="116"/>
        <end position="138"/>
    </location>
</feature>
<feature type="transmembrane region" description="Helical" evidence="1">
    <location>
        <begin position="358"/>
        <end position="376"/>
    </location>
</feature>
<organism evidence="2 3">
    <name type="scientific">Peteryoungia desertarenae</name>
    <dbReference type="NCBI Taxonomy" id="1813451"/>
    <lineage>
        <taxon>Bacteria</taxon>
        <taxon>Pseudomonadati</taxon>
        <taxon>Pseudomonadota</taxon>
        <taxon>Alphaproteobacteria</taxon>
        <taxon>Hyphomicrobiales</taxon>
        <taxon>Rhizobiaceae</taxon>
        <taxon>Peteryoungia</taxon>
    </lineage>
</organism>
<feature type="transmembrane region" description="Helical" evidence="1">
    <location>
        <begin position="201"/>
        <end position="230"/>
    </location>
</feature>
<dbReference type="Proteomes" id="UP000308530">
    <property type="component" value="Chromosome"/>
</dbReference>
<feature type="transmembrane region" description="Helical" evidence="1">
    <location>
        <begin position="172"/>
        <end position="189"/>
    </location>
</feature>
<accession>A0ABX6QKQ8</accession>
<dbReference type="RefSeq" id="WP_138285995.1">
    <property type="nucleotide sequence ID" value="NZ_CP058350.1"/>
</dbReference>
<name>A0ABX6QKQ8_9HYPH</name>
<sequence length="614" mass="65411">MVDRALKPAQDKPASSRPLGERTGFVVALAALIAIALLALLNLPTMGDYVGADNDDVMRLVQVRDLLAGQGWFDLTQYRLGLDGGTLMHWSRLIDLPIAALILLFSLFVSPEMAEMLAVLIWPMVLVIPLTLAVAIAAKRLGDIAALHVAMFLLVLFVITSNRFLPGAIDHHNVQLILIALMVAGLLDQDRRPSSFALTSVAAAGALAIGAETTPFVATVCAIVAALWAFHGPEIAVAIRAFSLTLLFSVSLLFFATVPPSAYSVVTCDTLSMGYYGLVSVGAGALFLATFVHPAHDIRIRIGTLAGIGILVMAAAVVIAPECLSSPLSNLDPLLVELWLNGVSEARSFAAMLKVEPGAIGGFYAVPIFAVAVCATRMVNRDRFEQHAILLVLLLVCLLIAFVQVRGAIFANLLAILPLSMLIAELRQRYRAEPEHLGMGFVFGLAAIVAVPSVWTLGGVMITEGERGLAERFKGVAGTSVAAGDAESCLPRDIARQLVLLPQTTIAAPSDLGAEILRFTPHRVLSAPYHRNQGGMLTELHLGLATPQEAVAFLRGADVGLVLFCASNPQTRILAGMKEDGLYAALTRGEVPPYLRPLPRNPASGLIVYQVNLR</sequence>
<evidence type="ECO:0000256" key="1">
    <source>
        <dbReference type="SAM" id="Phobius"/>
    </source>
</evidence>
<keyword evidence="1" id="KW-0472">Membrane</keyword>
<proteinExistence type="predicted"/>
<evidence type="ECO:0000313" key="2">
    <source>
        <dbReference type="EMBL" id="QLF69125.1"/>
    </source>
</evidence>
<feature type="transmembrane region" description="Helical" evidence="1">
    <location>
        <begin position="302"/>
        <end position="320"/>
    </location>
</feature>
<feature type="transmembrane region" description="Helical" evidence="1">
    <location>
        <begin position="388"/>
        <end position="417"/>
    </location>
</feature>
<protein>
    <submittedName>
        <fullName evidence="2">Uncharacterized protein</fullName>
    </submittedName>
</protein>
<feature type="transmembrane region" description="Helical" evidence="1">
    <location>
        <begin position="437"/>
        <end position="462"/>
    </location>
</feature>
<feature type="transmembrane region" description="Helical" evidence="1">
    <location>
        <begin position="144"/>
        <end position="165"/>
    </location>
</feature>
<gene>
    <name evidence="2" type="ORF">FE840_006010</name>
</gene>
<keyword evidence="1" id="KW-0812">Transmembrane</keyword>
<feature type="transmembrane region" description="Helical" evidence="1">
    <location>
        <begin position="25"/>
        <end position="43"/>
    </location>
</feature>
<keyword evidence="1" id="KW-1133">Transmembrane helix</keyword>
<feature type="transmembrane region" description="Helical" evidence="1">
    <location>
        <begin position="90"/>
        <end position="109"/>
    </location>
</feature>
<feature type="transmembrane region" description="Helical" evidence="1">
    <location>
        <begin position="275"/>
        <end position="295"/>
    </location>
</feature>